<dbReference type="Pfam" id="PF13646">
    <property type="entry name" value="HEAT_2"/>
    <property type="match status" value="3"/>
</dbReference>
<accession>A0ABT4QEE2</accession>
<dbReference type="Gene3D" id="1.25.10.10">
    <property type="entry name" value="Leucine-rich Repeat Variant"/>
    <property type="match status" value="3"/>
</dbReference>
<sequence length="518" mass="57946">METQHLLTDEQVAHFITRGYLVLENDLPPGFHQSILENIAKVYAEEGNPGNNILPRIPQIEKCLTTPKVKGALTSLLGEDYYMHPHRHCHYNRPGQPTPQAWHKDGYWSPMRSHRPWWAIIFYYTQDVTEEMGPTGIMPGSQYYESYPGDDSEMRMPCGKAGTMVLVHFDLWHRASHNLSGIDRYMLKFQFVRLQAPVYPSWNHQKPELVLPEGVDTLHPHRVIWNDVWNWMRGREGAAPNSAASEAEPDAQVDAFIVQLGHEDSKVRTHAADRLGLLGGSARRAVGPLAKAIDDPAEPAALNAAYALARIGHEGIPSLLEVLRQGGEASAKRAAYGLAAAGEPAVPGLIQELDSENELRAGYAAFALGMMSYSARAAVPALIKQLEHRSPWVRRNAVEALGMIRQPSSVVVPALIRALEQDDTVEEGDTDAYVKSQKYIRHKIRYTAALSLLRVGQEQEARKAVPALSRALEDEDRYVRAYAAEALTHIRSDEAVQVMIDYFRKSRWCPSTHKASTF</sequence>
<dbReference type="Pfam" id="PF05721">
    <property type="entry name" value="PhyH"/>
    <property type="match status" value="1"/>
</dbReference>
<dbReference type="SUPFAM" id="SSF48371">
    <property type="entry name" value="ARM repeat"/>
    <property type="match status" value="1"/>
</dbReference>
<dbReference type="SMART" id="SM00567">
    <property type="entry name" value="EZ_HEAT"/>
    <property type="match status" value="6"/>
</dbReference>
<dbReference type="RefSeq" id="WP_269883778.1">
    <property type="nucleotide sequence ID" value="NZ_JAQAGZ010000016.1"/>
</dbReference>
<reference evidence="1 2" key="1">
    <citation type="submission" date="2022-12" db="EMBL/GenBank/DDBJ databases">
        <title>Draft genome sequence of Paenibacillus sp. dW9.</title>
        <authorList>
            <person name="Choi E.-W."/>
            <person name="Kim D.-U."/>
        </authorList>
    </citation>
    <scope>NUCLEOTIDE SEQUENCE [LARGE SCALE GENOMIC DNA]</scope>
    <source>
        <strain evidence="2">dW9</strain>
    </source>
</reference>
<dbReference type="EMBL" id="JAQAGZ010000016">
    <property type="protein sequence ID" value="MCZ8515247.1"/>
    <property type="molecule type" value="Genomic_DNA"/>
</dbReference>
<dbReference type="InterPro" id="IPR008775">
    <property type="entry name" value="Phytyl_CoA_dOase-like"/>
</dbReference>
<keyword evidence="2" id="KW-1185">Reference proteome</keyword>
<evidence type="ECO:0000313" key="1">
    <source>
        <dbReference type="EMBL" id="MCZ8515247.1"/>
    </source>
</evidence>
<dbReference type="Proteomes" id="UP001527882">
    <property type="component" value="Unassembled WGS sequence"/>
</dbReference>
<name>A0ABT4QEE2_9BACL</name>
<dbReference type="PANTHER" id="PTHR12697">
    <property type="entry name" value="PBS LYASE HEAT-LIKE PROTEIN"/>
    <property type="match status" value="1"/>
</dbReference>
<protein>
    <submittedName>
        <fullName evidence="1">HEAT repeat domain-containing protein</fullName>
    </submittedName>
</protein>
<dbReference type="InterPro" id="IPR016024">
    <property type="entry name" value="ARM-type_fold"/>
</dbReference>
<dbReference type="Gene3D" id="2.60.120.620">
    <property type="entry name" value="q2cbj1_9rhob like domain"/>
    <property type="match status" value="1"/>
</dbReference>
<dbReference type="SUPFAM" id="SSF51197">
    <property type="entry name" value="Clavaminate synthase-like"/>
    <property type="match status" value="1"/>
</dbReference>
<comment type="caution">
    <text evidence="1">The sequence shown here is derived from an EMBL/GenBank/DDBJ whole genome shotgun (WGS) entry which is preliminary data.</text>
</comment>
<gene>
    <name evidence="1" type="ORF">O9H85_23080</name>
</gene>
<evidence type="ECO:0000313" key="2">
    <source>
        <dbReference type="Proteomes" id="UP001527882"/>
    </source>
</evidence>
<proteinExistence type="predicted"/>
<dbReference type="InterPro" id="IPR004155">
    <property type="entry name" value="PBS_lyase_HEAT"/>
</dbReference>
<dbReference type="PANTHER" id="PTHR12697:SF5">
    <property type="entry name" value="DEOXYHYPUSINE HYDROXYLASE"/>
    <property type="match status" value="1"/>
</dbReference>
<dbReference type="InterPro" id="IPR011989">
    <property type="entry name" value="ARM-like"/>
</dbReference>
<organism evidence="1 2">
    <name type="scientific">Paenibacillus gyeongsangnamensis</name>
    <dbReference type="NCBI Taxonomy" id="3388067"/>
    <lineage>
        <taxon>Bacteria</taxon>
        <taxon>Bacillati</taxon>
        <taxon>Bacillota</taxon>
        <taxon>Bacilli</taxon>
        <taxon>Bacillales</taxon>
        <taxon>Paenibacillaceae</taxon>
        <taxon>Paenibacillus</taxon>
    </lineage>
</organism>